<dbReference type="EMBL" id="JBJQND010000010">
    <property type="protein sequence ID" value="KAL3863846.1"/>
    <property type="molecule type" value="Genomic_DNA"/>
</dbReference>
<evidence type="ECO:0000313" key="3">
    <source>
        <dbReference type="Proteomes" id="UP001634394"/>
    </source>
</evidence>
<accession>A0ABD3VRT2</accession>
<keyword evidence="3" id="KW-1185">Reference proteome</keyword>
<dbReference type="AlphaFoldDB" id="A0ABD3VRT2"/>
<comment type="caution">
    <text evidence="2">The sequence shown here is derived from an EMBL/GenBank/DDBJ whole genome shotgun (WGS) entry which is preliminary data.</text>
</comment>
<keyword evidence="1" id="KW-0812">Transmembrane</keyword>
<evidence type="ECO:0000256" key="1">
    <source>
        <dbReference type="SAM" id="Phobius"/>
    </source>
</evidence>
<gene>
    <name evidence="2" type="ORF">ACJMK2_005574</name>
</gene>
<proteinExistence type="predicted"/>
<sequence>MFSTDVKSSNVFLYTSHQNLVSNDPANTSLRVAYFQTTTHTSTETLTSFTSVVNNTGTSSTISYTHSKTPLPTASSMLSQYLRNATSSFDVKTSASGCLCDCKGLSSTVSILSTAPTSIDQSIVLLSLVKDMTVEKKETSAYIRKHVSADDKRQSAKAIGSIGIAIILIVFGVIISFDIPHFYKIMRPMLRCF</sequence>
<dbReference type="Proteomes" id="UP001634394">
    <property type="component" value="Unassembled WGS sequence"/>
</dbReference>
<keyword evidence="1" id="KW-1133">Transmembrane helix</keyword>
<feature type="transmembrane region" description="Helical" evidence="1">
    <location>
        <begin position="158"/>
        <end position="179"/>
    </location>
</feature>
<evidence type="ECO:0000313" key="2">
    <source>
        <dbReference type="EMBL" id="KAL3863846.1"/>
    </source>
</evidence>
<organism evidence="2 3">
    <name type="scientific">Sinanodonta woodiana</name>
    <name type="common">Chinese pond mussel</name>
    <name type="synonym">Anodonta woodiana</name>
    <dbReference type="NCBI Taxonomy" id="1069815"/>
    <lineage>
        <taxon>Eukaryota</taxon>
        <taxon>Metazoa</taxon>
        <taxon>Spiralia</taxon>
        <taxon>Lophotrochozoa</taxon>
        <taxon>Mollusca</taxon>
        <taxon>Bivalvia</taxon>
        <taxon>Autobranchia</taxon>
        <taxon>Heteroconchia</taxon>
        <taxon>Palaeoheterodonta</taxon>
        <taxon>Unionida</taxon>
        <taxon>Unionoidea</taxon>
        <taxon>Unionidae</taxon>
        <taxon>Unioninae</taxon>
        <taxon>Sinanodonta</taxon>
    </lineage>
</organism>
<reference evidence="2 3" key="1">
    <citation type="submission" date="2024-11" db="EMBL/GenBank/DDBJ databases">
        <title>Chromosome-level genome assembly of the freshwater bivalve Anodonta woodiana.</title>
        <authorList>
            <person name="Chen X."/>
        </authorList>
    </citation>
    <scope>NUCLEOTIDE SEQUENCE [LARGE SCALE GENOMIC DNA]</scope>
    <source>
        <strain evidence="2">MN2024</strain>
        <tissue evidence="2">Gills</tissue>
    </source>
</reference>
<protein>
    <submittedName>
        <fullName evidence="2">Uncharacterized protein</fullName>
    </submittedName>
</protein>
<name>A0ABD3VRT2_SINWO</name>
<keyword evidence="1" id="KW-0472">Membrane</keyword>